<dbReference type="InterPro" id="IPR036188">
    <property type="entry name" value="FAD/NAD-bd_sf"/>
</dbReference>
<dbReference type="AlphaFoldDB" id="W0REM1"/>
<organism evidence="5 6">
    <name type="scientific">Gemmatirosa kalamazoonensis</name>
    <dbReference type="NCBI Taxonomy" id="861299"/>
    <lineage>
        <taxon>Bacteria</taxon>
        <taxon>Pseudomonadati</taxon>
        <taxon>Gemmatimonadota</taxon>
        <taxon>Gemmatimonadia</taxon>
        <taxon>Gemmatimonadales</taxon>
        <taxon>Gemmatimonadaceae</taxon>
        <taxon>Gemmatirosa</taxon>
    </lineage>
</organism>
<dbReference type="HOGENOM" id="CLU_007884_4_5_0"/>
<dbReference type="PATRIC" id="fig|861299.3.peg.1250"/>
<dbReference type="SUPFAM" id="SSF54373">
    <property type="entry name" value="FAD-linked reductases, C-terminal domain"/>
    <property type="match status" value="1"/>
</dbReference>
<evidence type="ECO:0000256" key="2">
    <source>
        <dbReference type="ARBA" id="ARBA00022977"/>
    </source>
</evidence>
<evidence type="ECO:0000313" key="5">
    <source>
        <dbReference type="EMBL" id="AHG88770.1"/>
    </source>
</evidence>
<feature type="domain" description="FAD dependent oxidoreductase" evidence="4">
    <location>
        <begin position="7"/>
        <end position="337"/>
    </location>
</feature>
<dbReference type="PANTHER" id="PTHR13847:SF289">
    <property type="entry name" value="GLYCINE OXIDASE"/>
    <property type="match status" value="1"/>
</dbReference>
<dbReference type="STRING" id="861299.J421_1233"/>
<dbReference type="GO" id="GO:0050660">
    <property type="term" value="F:flavin adenine dinucleotide binding"/>
    <property type="evidence" value="ECO:0007669"/>
    <property type="project" value="InterPro"/>
</dbReference>
<dbReference type="InterPro" id="IPR012727">
    <property type="entry name" value="Gly_oxidase_ThiO"/>
</dbReference>
<accession>W0REM1</accession>
<dbReference type="OrthoDB" id="9805337at2"/>
<name>W0REM1_9BACT</name>
<proteinExistence type="predicted"/>
<dbReference type="SUPFAM" id="SSF51971">
    <property type="entry name" value="Nucleotide-binding domain"/>
    <property type="match status" value="1"/>
</dbReference>
<keyword evidence="2" id="KW-0784">Thiamine biosynthesis</keyword>
<keyword evidence="3" id="KW-0560">Oxidoreductase</keyword>
<dbReference type="InParanoid" id="W0REM1"/>
<dbReference type="GO" id="GO:0009228">
    <property type="term" value="P:thiamine biosynthetic process"/>
    <property type="evidence" value="ECO:0007669"/>
    <property type="project" value="UniProtKB-KW"/>
</dbReference>
<dbReference type="GO" id="GO:0005737">
    <property type="term" value="C:cytoplasm"/>
    <property type="evidence" value="ECO:0007669"/>
    <property type="project" value="TreeGrafter"/>
</dbReference>
<keyword evidence="6" id="KW-1185">Reference proteome</keyword>
<dbReference type="NCBIfam" id="TIGR02352">
    <property type="entry name" value="thiamin_ThiO"/>
    <property type="match status" value="1"/>
</dbReference>
<dbReference type="Proteomes" id="UP000019151">
    <property type="component" value="Chromosome"/>
</dbReference>
<dbReference type="Pfam" id="PF01266">
    <property type="entry name" value="DAO"/>
    <property type="match status" value="1"/>
</dbReference>
<dbReference type="InterPro" id="IPR006076">
    <property type="entry name" value="FAD-dep_OxRdtase"/>
</dbReference>
<dbReference type="Gene3D" id="3.50.50.60">
    <property type="entry name" value="FAD/NAD(P)-binding domain"/>
    <property type="match status" value="1"/>
</dbReference>
<dbReference type="FunCoup" id="W0REM1">
    <property type="interactions" value="426"/>
</dbReference>
<evidence type="ECO:0000313" key="6">
    <source>
        <dbReference type="Proteomes" id="UP000019151"/>
    </source>
</evidence>
<dbReference type="EMBL" id="CP007128">
    <property type="protein sequence ID" value="AHG88770.1"/>
    <property type="molecule type" value="Genomic_DNA"/>
</dbReference>
<dbReference type="eggNOG" id="COG0665">
    <property type="taxonomic scope" value="Bacteria"/>
</dbReference>
<dbReference type="InterPro" id="IPR029752">
    <property type="entry name" value="D-isomer_DH_CS1"/>
</dbReference>
<evidence type="ECO:0000256" key="3">
    <source>
        <dbReference type="ARBA" id="ARBA00023002"/>
    </source>
</evidence>
<dbReference type="GO" id="GO:0009229">
    <property type="term" value="P:thiamine diphosphate biosynthetic process"/>
    <property type="evidence" value="ECO:0007669"/>
    <property type="project" value="UniProtKB-UniPathway"/>
</dbReference>
<evidence type="ECO:0000259" key="4">
    <source>
        <dbReference type="Pfam" id="PF01266"/>
    </source>
</evidence>
<gene>
    <name evidence="5" type="ORF">J421_1233</name>
</gene>
<reference evidence="5 6" key="1">
    <citation type="journal article" date="2014" name="Genome Announc.">
        <title>Genome Sequence and Methylome of Soil Bacterium Gemmatirosa kalamazoonensis KBS708T, a Member of the Rarely Cultivated Gemmatimonadetes Phylum.</title>
        <authorList>
            <person name="Debruyn J.M."/>
            <person name="Radosevich M."/>
            <person name="Wommack K.E."/>
            <person name="Polson S.W."/>
            <person name="Hauser L.J."/>
            <person name="Fawaz M.N."/>
            <person name="Korlach J."/>
            <person name="Tsai Y.C."/>
        </authorList>
    </citation>
    <scope>NUCLEOTIDE SEQUENCE [LARGE SCALE GENOMIC DNA]</scope>
    <source>
        <strain evidence="5 6">KBS708</strain>
    </source>
</reference>
<dbReference type="PANTHER" id="PTHR13847">
    <property type="entry name" value="SARCOSINE DEHYDROGENASE-RELATED"/>
    <property type="match status" value="1"/>
</dbReference>
<protein>
    <submittedName>
        <fullName evidence="5">Glycine oxidase ThiO</fullName>
    </submittedName>
</protein>
<dbReference type="PROSITE" id="PS00065">
    <property type="entry name" value="D_2_HYDROXYACID_DH_1"/>
    <property type="match status" value="1"/>
</dbReference>
<evidence type="ECO:0000256" key="1">
    <source>
        <dbReference type="ARBA" id="ARBA00004948"/>
    </source>
</evidence>
<dbReference type="Gene3D" id="3.30.9.10">
    <property type="entry name" value="D-Amino Acid Oxidase, subunit A, domain 2"/>
    <property type="match status" value="1"/>
</dbReference>
<dbReference type="KEGG" id="gba:J421_1233"/>
<comment type="pathway">
    <text evidence="1">Cofactor biosynthesis; thiamine diphosphate biosynthesis.</text>
</comment>
<dbReference type="GO" id="GO:0016491">
    <property type="term" value="F:oxidoreductase activity"/>
    <property type="evidence" value="ECO:0007669"/>
    <property type="project" value="UniProtKB-KW"/>
</dbReference>
<sequence>MTVSPRRVAIVGAGAIGLSIAWRLLQRGARVTVYDRGPLGRGASWASAGLLAATAGHGGPAGTPLDALCRRALGRWDAFARELTDAAGIDVVPRSEGTLVVALDAAEAERLGTAYEAWRAAGDDAQRWLARDVVARLEPALAGTVVAARLCPNDRQVDARRLVAALAEAVRRAGGAVREHTEVDVERVDADVVVLAAGAWSGSVPGAPSIPIAPLKGQMVALRPTPGVTPLRHVVFTRDVYLVPRPGRLLVGATSEARGFDTTVTAGSVRLLLDGARRAVPTLDDAPLDDAWAGVRPMTLDGAPLLGRLTERIVVATGHGRNGILLTPVTAEAITALVLDGALPSWALGFGMERFG</sequence>
<dbReference type="UniPathway" id="UPA00060"/>
<dbReference type="PRINTS" id="PR00419">
    <property type="entry name" value="ADXRDTASE"/>
</dbReference>